<feature type="compositionally biased region" description="Gly residues" evidence="1">
    <location>
        <begin position="137"/>
        <end position="155"/>
    </location>
</feature>
<dbReference type="OrthoDB" id="2367685at2759"/>
<dbReference type="Pfam" id="PF00397">
    <property type="entry name" value="WW"/>
    <property type="match status" value="1"/>
</dbReference>
<organism evidence="3 4">
    <name type="scientific">Trichoderma asperellum</name>
    <name type="common">Filamentous fungus</name>
    <dbReference type="NCBI Taxonomy" id="101201"/>
    <lineage>
        <taxon>Eukaryota</taxon>
        <taxon>Fungi</taxon>
        <taxon>Dikarya</taxon>
        <taxon>Ascomycota</taxon>
        <taxon>Pezizomycotina</taxon>
        <taxon>Sordariomycetes</taxon>
        <taxon>Hypocreomycetidae</taxon>
        <taxon>Hypocreales</taxon>
        <taxon>Hypocreaceae</taxon>
        <taxon>Trichoderma</taxon>
    </lineage>
</organism>
<dbReference type="PROSITE" id="PS50020">
    <property type="entry name" value="WW_DOMAIN_2"/>
    <property type="match status" value="1"/>
</dbReference>
<dbReference type="InterPro" id="IPR036020">
    <property type="entry name" value="WW_dom_sf"/>
</dbReference>
<gene>
    <name evidence="3" type="ORF">TASIC1_0010010600</name>
</gene>
<sequence>MAGTSTPGAEGPTFAPPSLPAGWIAQWDGSSRKYYYVQLATGVSQWDVPTDPVQTGTPVPGAEHPYGSPAPQVITHPDGSQTIKHADGTMEPIMPDGQAGERGLGSLALNVLTGGKGSSSGGGSSGNPLGGLAAQFLGGGSHGSSGGQSGSGGGKDSIAGKLVGQLASNLFSPSGKPSQQQNFQGQGSSTGGGSHQSSGLAGMVGGLFGGDKPNHGHRPIILRDLLMDPATRQRPRHRTQALIRVLLRAITTRTLHLLLEDHLVAKLMDSSHTAVTNPTRIISLPVHTVDRTTSTQHSMEVAAIHRSSQLMAHLLISRATVLPRLVDSMVDINPTMELPQDNTSQAMEPLPEDNINTIMAAQRRVAIRHTSRRVNSHRNSPLLRDNSNSILHLLGSNNTNTNTNSTLRLPGSNSNILLLHPDSTSNILLHPVELRSSIHPPPAAEVTTRHMVLRVVSSRMASNLISQVLLINQVLLLYPMAATRATEDTAVVTNKLLAFVLSMRKACIFEPTH</sequence>
<proteinExistence type="predicted"/>
<accession>A0A6V8R220</accession>
<evidence type="ECO:0000313" key="4">
    <source>
        <dbReference type="Proteomes" id="UP000517252"/>
    </source>
</evidence>
<evidence type="ECO:0000256" key="1">
    <source>
        <dbReference type="SAM" id="MobiDB-lite"/>
    </source>
</evidence>
<evidence type="ECO:0000259" key="2">
    <source>
        <dbReference type="PROSITE" id="PS50020"/>
    </source>
</evidence>
<evidence type="ECO:0000313" key="3">
    <source>
        <dbReference type="EMBL" id="GFP58295.1"/>
    </source>
</evidence>
<feature type="region of interest" description="Disordered" evidence="1">
    <location>
        <begin position="48"/>
        <end position="67"/>
    </location>
</feature>
<dbReference type="Gene3D" id="2.20.70.10">
    <property type="match status" value="1"/>
</dbReference>
<feature type="region of interest" description="Disordered" evidence="1">
    <location>
        <begin position="116"/>
        <end position="209"/>
    </location>
</feature>
<dbReference type="PROSITE" id="PS01159">
    <property type="entry name" value="WW_DOMAIN_1"/>
    <property type="match status" value="1"/>
</dbReference>
<feature type="compositionally biased region" description="Gly residues" evidence="1">
    <location>
        <begin position="116"/>
        <end position="129"/>
    </location>
</feature>
<dbReference type="InterPro" id="IPR001202">
    <property type="entry name" value="WW_dom"/>
</dbReference>
<feature type="compositionally biased region" description="Low complexity" evidence="1">
    <location>
        <begin position="178"/>
        <end position="187"/>
    </location>
</feature>
<dbReference type="AlphaFoldDB" id="A0A6V8R220"/>
<feature type="compositionally biased region" description="Polar residues" evidence="1">
    <location>
        <begin position="166"/>
        <end position="177"/>
    </location>
</feature>
<comment type="caution">
    <text evidence="3">The sequence shown here is derived from an EMBL/GenBank/DDBJ whole genome shotgun (WGS) entry which is preliminary data.</text>
</comment>
<reference evidence="3 4" key="1">
    <citation type="submission" date="2020-07" db="EMBL/GenBank/DDBJ databases">
        <title>Trichoderma asperellum IC-1 whole genome shotgun sequence.</title>
        <authorList>
            <person name="Kanamasa S."/>
            <person name="Takahashi H."/>
        </authorList>
    </citation>
    <scope>NUCLEOTIDE SEQUENCE [LARGE SCALE GENOMIC DNA]</scope>
    <source>
        <strain evidence="3 4">IC-1</strain>
    </source>
</reference>
<feature type="region of interest" description="Disordered" evidence="1">
    <location>
        <begin position="1"/>
        <end position="20"/>
    </location>
</feature>
<feature type="domain" description="WW" evidence="2">
    <location>
        <begin position="17"/>
        <end position="51"/>
    </location>
</feature>
<dbReference type="SUPFAM" id="SSF51045">
    <property type="entry name" value="WW domain"/>
    <property type="match status" value="1"/>
</dbReference>
<name>A0A6V8R220_TRIAP</name>
<dbReference type="CDD" id="cd00201">
    <property type="entry name" value="WW"/>
    <property type="match status" value="1"/>
</dbReference>
<dbReference type="EMBL" id="BLZH01000010">
    <property type="protein sequence ID" value="GFP58295.1"/>
    <property type="molecule type" value="Genomic_DNA"/>
</dbReference>
<dbReference type="Proteomes" id="UP000517252">
    <property type="component" value="Unassembled WGS sequence"/>
</dbReference>
<dbReference type="SMART" id="SM00456">
    <property type="entry name" value="WW"/>
    <property type="match status" value="1"/>
</dbReference>
<protein>
    <submittedName>
        <fullName evidence="3">Protein transport protein SEC24</fullName>
    </submittedName>
</protein>